<dbReference type="EMBL" id="AWEZ01000069">
    <property type="protein sequence ID" value="ERL06225.1"/>
    <property type="molecule type" value="Genomic_DNA"/>
</dbReference>
<name>U2TID9_9ACTN</name>
<comment type="caution">
    <text evidence="1">The sequence shown here is derived from an EMBL/GenBank/DDBJ whole genome shotgun (WGS) entry which is preliminary data.</text>
</comment>
<accession>U2TID9</accession>
<gene>
    <name evidence="1" type="ORF">HMPREF1316_0657</name>
</gene>
<dbReference type="AlphaFoldDB" id="U2TID9"/>
<organism evidence="1 2">
    <name type="scientific">Olsenella profusa F0195</name>
    <dbReference type="NCBI Taxonomy" id="1125712"/>
    <lineage>
        <taxon>Bacteria</taxon>
        <taxon>Bacillati</taxon>
        <taxon>Actinomycetota</taxon>
        <taxon>Coriobacteriia</taxon>
        <taxon>Coriobacteriales</taxon>
        <taxon>Atopobiaceae</taxon>
        <taxon>Olsenella</taxon>
    </lineage>
</organism>
<dbReference type="Proteomes" id="UP000016638">
    <property type="component" value="Unassembled WGS sequence"/>
</dbReference>
<evidence type="ECO:0000313" key="1">
    <source>
        <dbReference type="EMBL" id="ERL06225.1"/>
    </source>
</evidence>
<evidence type="ECO:0000313" key="2">
    <source>
        <dbReference type="Proteomes" id="UP000016638"/>
    </source>
</evidence>
<reference evidence="1 2" key="1">
    <citation type="submission" date="2013-08" db="EMBL/GenBank/DDBJ databases">
        <authorList>
            <person name="Durkin A.S."/>
            <person name="Haft D.R."/>
            <person name="McCorrison J."/>
            <person name="Torralba M."/>
            <person name="Gillis M."/>
            <person name="Haft D.H."/>
            <person name="Methe B."/>
            <person name="Sutton G."/>
            <person name="Nelson K.E."/>
        </authorList>
    </citation>
    <scope>NUCLEOTIDE SEQUENCE [LARGE SCALE GENOMIC DNA]</scope>
    <source>
        <strain evidence="1 2">F0195</strain>
    </source>
</reference>
<sequence length="93" mass="10222">MSSLDIESLRVIHRELCRGAARGSVPPISLVLATNAGECHTCLCDMQYWVSQEDGVEALNHWVSTFSAAVIDACRDADAISREMGAIRDSWVR</sequence>
<keyword evidence="2" id="KW-1185">Reference proteome</keyword>
<protein>
    <submittedName>
        <fullName evidence="1">Uncharacterized protein</fullName>
    </submittedName>
</protein>
<proteinExistence type="predicted"/>
<dbReference type="PATRIC" id="fig|1125712.3.peg.2317"/>